<protein>
    <submittedName>
        <fullName evidence="2">Pentapeptide repeat-containing protein</fullName>
    </submittedName>
</protein>
<evidence type="ECO:0000313" key="3">
    <source>
        <dbReference type="Proteomes" id="UP001237501"/>
    </source>
</evidence>
<dbReference type="RefSeq" id="WP_152059773.1">
    <property type="nucleotide sequence ID" value="NZ_CABVSN010000006.1"/>
</dbReference>
<keyword evidence="1" id="KW-0472">Membrane</keyword>
<feature type="transmembrane region" description="Helical" evidence="1">
    <location>
        <begin position="387"/>
        <end position="407"/>
    </location>
</feature>
<accession>A0AAW6VE01</accession>
<gene>
    <name evidence="2" type="ORF">PT517_01050</name>
</gene>
<organism evidence="2 3">
    <name type="scientific">Aliarcobacter butzleri</name>
    <dbReference type="NCBI Taxonomy" id="28197"/>
    <lineage>
        <taxon>Bacteria</taxon>
        <taxon>Pseudomonadati</taxon>
        <taxon>Campylobacterota</taxon>
        <taxon>Epsilonproteobacteria</taxon>
        <taxon>Campylobacterales</taxon>
        <taxon>Arcobacteraceae</taxon>
        <taxon>Aliarcobacter</taxon>
    </lineage>
</organism>
<comment type="caution">
    <text evidence="2">The sequence shown here is derived from an EMBL/GenBank/DDBJ whole genome shotgun (WGS) entry which is preliminary data.</text>
</comment>
<feature type="transmembrane region" description="Helical" evidence="1">
    <location>
        <begin position="345"/>
        <end position="366"/>
    </location>
</feature>
<keyword evidence="1" id="KW-0812">Transmembrane</keyword>
<dbReference type="AlphaFoldDB" id="A0AAW6VE01"/>
<reference evidence="2" key="2">
    <citation type="submission" date="2023-02" db="EMBL/GenBank/DDBJ databases">
        <authorList>
            <person name="Concha-Toloza M."/>
            <person name="Lopez-Cantillo M."/>
            <person name="Molina-Mora J."/>
            <person name="Collado L."/>
        </authorList>
    </citation>
    <scope>NUCLEOTIDE SEQUENCE</scope>
    <source>
        <strain evidence="2">FR1p153A2</strain>
    </source>
</reference>
<feature type="transmembrane region" description="Helical" evidence="1">
    <location>
        <begin position="290"/>
        <end position="310"/>
    </location>
</feature>
<evidence type="ECO:0000313" key="2">
    <source>
        <dbReference type="EMBL" id="MDK2040358.1"/>
    </source>
</evidence>
<dbReference type="Proteomes" id="UP001237501">
    <property type="component" value="Unassembled WGS sequence"/>
</dbReference>
<reference evidence="2" key="1">
    <citation type="journal article" date="2023" name="Antibiotics">
        <title>Genomic Characterization of Antibiotic-Resistant Campylobacterales Isolated from Chilean Poultry Meat.</title>
        <authorList>
            <person name="Concha-Toloza M."/>
            <person name="Lopez-Cantillo M."/>
            <person name="Molina-Mora J.A."/>
            <person name="Collado L."/>
        </authorList>
    </citation>
    <scope>NUCLEOTIDE SEQUENCE</scope>
    <source>
        <strain evidence="2">FR1p153A2</strain>
    </source>
</reference>
<keyword evidence="1" id="KW-1133">Transmembrane helix</keyword>
<evidence type="ECO:0000256" key="1">
    <source>
        <dbReference type="SAM" id="Phobius"/>
    </source>
</evidence>
<dbReference type="EMBL" id="JAQTJK010000001">
    <property type="protein sequence ID" value="MDK2040358.1"/>
    <property type="molecule type" value="Genomic_DNA"/>
</dbReference>
<sequence length="414" mass="49228">MSKCCCGNCTLEVFENSDKCILHCEKYDWYEEYESKNPKYFDNTCPKNNWNLSKEKINNFWKIFNNSLKENIEKNVLECTYTDMVFPALGNANYPKVRITEMKFLSLKNCIFLDAIDLSFFLSAKNLEMEYCIFNEDVKVKEVIHKEKFLFQNNLVLKNITFDNIQFEGTSSFMKSTFKNELTFQNLRFDDLALFNNCQIENLFFRNIFFRKESNFLDMTLLKVGSRETARIIKDSFEKQNNIIEANKFYALEMKEREKELEEDIKEGKNFFEWLVFKIHGLSSNHSQDWLLALFWIISFTLLSVTIEKIFSSHIGLSDKCVVSFLIFSMIVISNIYLANSKKVYYLIFIAIYFFIYLIFTEDFYLKCFSKTLNPFSLMQANDPINGIELLYKIIIAYLIYQLIISIRQNTRRK</sequence>
<name>A0AAW6VE01_9BACT</name>
<proteinExistence type="predicted"/>
<feature type="transmembrane region" description="Helical" evidence="1">
    <location>
        <begin position="322"/>
        <end position="339"/>
    </location>
</feature>